<dbReference type="PROSITE" id="PS01229">
    <property type="entry name" value="COF_2"/>
    <property type="match status" value="1"/>
</dbReference>
<protein>
    <recommendedName>
        <fullName evidence="13">P-type ATPase A domain-containing protein</fullName>
    </recommendedName>
</protein>
<evidence type="ECO:0000256" key="12">
    <source>
        <dbReference type="SAM" id="Phobius"/>
    </source>
</evidence>
<evidence type="ECO:0000256" key="8">
    <source>
        <dbReference type="ARBA" id="ARBA00022967"/>
    </source>
</evidence>
<evidence type="ECO:0000256" key="4">
    <source>
        <dbReference type="ARBA" id="ARBA00022723"/>
    </source>
</evidence>
<dbReference type="PANTHER" id="PTHR45630:SF8">
    <property type="entry name" value="CATION-TRANSPORTING ATPASE"/>
    <property type="match status" value="1"/>
</dbReference>
<evidence type="ECO:0000313" key="15">
    <source>
        <dbReference type="Proteomes" id="UP000591131"/>
    </source>
</evidence>
<dbReference type="InterPro" id="IPR006544">
    <property type="entry name" value="P-type_TPase_V"/>
</dbReference>
<keyword evidence="10 12" id="KW-0472">Membrane</keyword>
<dbReference type="Gene3D" id="3.40.1110.10">
    <property type="entry name" value="Calcium-transporting ATPase, cytoplasmic domain N"/>
    <property type="match status" value="1"/>
</dbReference>
<dbReference type="OrthoDB" id="48943at2759"/>
<dbReference type="GO" id="GO:0005524">
    <property type="term" value="F:ATP binding"/>
    <property type="evidence" value="ECO:0007669"/>
    <property type="project" value="UniProtKB-KW"/>
</dbReference>
<evidence type="ECO:0000256" key="7">
    <source>
        <dbReference type="ARBA" id="ARBA00022842"/>
    </source>
</evidence>
<dbReference type="GO" id="GO:0019829">
    <property type="term" value="F:ATPase-coupled monoatomic cation transmembrane transporter activity"/>
    <property type="evidence" value="ECO:0007669"/>
    <property type="project" value="TreeGrafter"/>
</dbReference>
<dbReference type="PRINTS" id="PR00119">
    <property type="entry name" value="CATATPASE"/>
</dbReference>
<feature type="transmembrane region" description="Helical" evidence="12">
    <location>
        <begin position="810"/>
        <end position="826"/>
    </location>
</feature>
<organism evidence="14 15">
    <name type="scientific">Perkinsus chesapeaki</name>
    <name type="common">Clam parasite</name>
    <name type="synonym">Perkinsus andrewsi</name>
    <dbReference type="NCBI Taxonomy" id="330153"/>
    <lineage>
        <taxon>Eukaryota</taxon>
        <taxon>Sar</taxon>
        <taxon>Alveolata</taxon>
        <taxon>Perkinsozoa</taxon>
        <taxon>Perkinsea</taxon>
        <taxon>Perkinsida</taxon>
        <taxon>Perkinsidae</taxon>
        <taxon>Perkinsus</taxon>
    </lineage>
</organism>
<dbReference type="InterPro" id="IPR036412">
    <property type="entry name" value="HAD-like_sf"/>
</dbReference>
<dbReference type="EMBL" id="JAAPAO010000226">
    <property type="protein sequence ID" value="KAF4666773.1"/>
    <property type="molecule type" value="Genomic_DNA"/>
</dbReference>
<keyword evidence="6" id="KW-0067">ATP-binding</keyword>
<feature type="transmembrane region" description="Helical" evidence="12">
    <location>
        <begin position="149"/>
        <end position="169"/>
    </location>
</feature>
<keyword evidence="9 12" id="KW-1133">Transmembrane helix</keyword>
<keyword evidence="5" id="KW-0547">Nucleotide-binding</keyword>
<feature type="transmembrane region" description="Helical" evidence="12">
    <location>
        <begin position="892"/>
        <end position="911"/>
    </location>
</feature>
<evidence type="ECO:0000259" key="13">
    <source>
        <dbReference type="Pfam" id="PF00122"/>
    </source>
</evidence>
<reference evidence="14 15" key="1">
    <citation type="submission" date="2020-04" db="EMBL/GenBank/DDBJ databases">
        <title>Perkinsus chesapeaki whole genome sequence.</title>
        <authorList>
            <person name="Bogema D.R."/>
        </authorList>
    </citation>
    <scope>NUCLEOTIDE SEQUENCE [LARGE SCALE GENOMIC DNA]</scope>
    <source>
        <strain evidence="14">ATCC PRA-425</strain>
    </source>
</reference>
<feature type="transmembrane region" description="Helical" evidence="12">
    <location>
        <begin position="776"/>
        <end position="798"/>
    </location>
</feature>
<dbReference type="SUPFAM" id="SSF81665">
    <property type="entry name" value="Calcium ATPase, transmembrane domain M"/>
    <property type="match status" value="1"/>
</dbReference>
<dbReference type="Gene3D" id="2.70.150.10">
    <property type="entry name" value="Calcium-transporting ATPase, cytoplasmic transduction domain A"/>
    <property type="match status" value="1"/>
</dbReference>
<feature type="transmembrane region" description="Helical" evidence="12">
    <location>
        <begin position="308"/>
        <end position="331"/>
    </location>
</feature>
<keyword evidence="4" id="KW-0479">Metal-binding</keyword>
<feature type="transmembrane region" description="Helical" evidence="12">
    <location>
        <begin position="847"/>
        <end position="868"/>
    </location>
</feature>
<comment type="subcellular location">
    <subcellularLocation>
        <location evidence="1">Membrane</location>
        <topology evidence="1">Multi-pass membrane protein</topology>
    </subcellularLocation>
</comment>
<gene>
    <name evidence="14" type="ORF">FOL47_003913</name>
</gene>
<keyword evidence="3 12" id="KW-0812">Transmembrane</keyword>
<keyword evidence="15" id="KW-1185">Reference proteome</keyword>
<dbReference type="InterPro" id="IPR023298">
    <property type="entry name" value="ATPase_P-typ_TM_dom_sf"/>
</dbReference>
<evidence type="ECO:0000256" key="11">
    <source>
        <dbReference type="ARBA" id="ARBA00049360"/>
    </source>
</evidence>
<evidence type="ECO:0000256" key="2">
    <source>
        <dbReference type="ARBA" id="ARBA00022553"/>
    </source>
</evidence>
<dbReference type="InterPro" id="IPR008250">
    <property type="entry name" value="ATPase_P-typ_transduc_dom_A_sf"/>
</dbReference>
<evidence type="ECO:0000256" key="5">
    <source>
        <dbReference type="ARBA" id="ARBA00022741"/>
    </source>
</evidence>
<keyword evidence="7" id="KW-0460">Magnesium</keyword>
<evidence type="ECO:0000256" key="3">
    <source>
        <dbReference type="ARBA" id="ARBA00022692"/>
    </source>
</evidence>
<accession>A0A7J6M5C0</accession>
<evidence type="ECO:0000256" key="1">
    <source>
        <dbReference type="ARBA" id="ARBA00004141"/>
    </source>
</evidence>
<proteinExistence type="predicted"/>
<comment type="catalytic activity">
    <reaction evidence="11">
        <text>ATP + H2O = ADP + phosphate + H(+)</text>
        <dbReference type="Rhea" id="RHEA:13065"/>
        <dbReference type="ChEBI" id="CHEBI:15377"/>
        <dbReference type="ChEBI" id="CHEBI:15378"/>
        <dbReference type="ChEBI" id="CHEBI:30616"/>
        <dbReference type="ChEBI" id="CHEBI:43474"/>
        <dbReference type="ChEBI" id="CHEBI:456216"/>
    </reaction>
</comment>
<dbReference type="GO" id="GO:0016020">
    <property type="term" value="C:membrane"/>
    <property type="evidence" value="ECO:0007669"/>
    <property type="project" value="UniProtKB-SubCell"/>
</dbReference>
<comment type="caution">
    <text evidence="14">The sequence shown here is derived from an EMBL/GenBank/DDBJ whole genome shotgun (WGS) entry which is preliminary data.</text>
</comment>
<dbReference type="PANTHER" id="PTHR45630">
    <property type="entry name" value="CATION-TRANSPORTING ATPASE-RELATED"/>
    <property type="match status" value="1"/>
</dbReference>
<keyword evidence="8" id="KW-1278">Translocase</keyword>
<evidence type="ECO:0000313" key="14">
    <source>
        <dbReference type="EMBL" id="KAF4666773.1"/>
    </source>
</evidence>
<dbReference type="InterPro" id="IPR023214">
    <property type="entry name" value="HAD_sf"/>
</dbReference>
<feature type="transmembrane region" description="Helical" evidence="12">
    <location>
        <begin position="960"/>
        <end position="982"/>
    </location>
</feature>
<dbReference type="GO" id="GO:0046872">
    <property type="term" value="F:metal ion binding"/>
    <property type="evidence" value="ECO:0007669"/>
    <property type="project" value="UniProtKB-KW"/>
</dbReference>
<dbReference type="SUPFAM" id="SSF81653">
    <property type="entry name" value="Calcium ATPase, transduction domain A"/>
    <property type="match status" value="1"/>
</dbReference>
<keyword evidence="2" id="KW-0597">Phosphoprotein</keyword>
<feature type="transmembrane region" description="Helical" evidence="12">
    <location>
        <begin position="923"/>
        <end position="948"/>
    </location>
</feature>
<dbReference type="Proteomes" id="UP000591131">
    <property type="component" value="Unassembled WGS sequence"/>
</dbReference>
<feature type="transmembrane region" description="Helical" evidence="12">
    <location>
        <begin position="121"/>
        <end position="143"/>
    </location>
</feature>
<feature type="domain" description="P-type ATPase A" evidence="13">
    <location>
        <begin position="190"/>
        <end position="285"/>
    </location>
</feature>
<evidence type="ECO:0000256" key="6">
    <source>
        <dbReference type="ARBA" id="ARBA00022840"/>
    </source>
</evidence>
<sequence>METFTVHLDAMPRCYKRFVDVNSVRNVTATLSKGSSSIYLNGRKLPLHRHGHAMWFRIGNAVYMYVPEEESFRRGMFHQPVPEELASPDPQARATLKAAYAGTALNSALPSSSWLWFRRAFWAYFISSPVVWFQLVAVSFWLLDHYYDYALTILVLTILARGLHLRLLYRTYREMKAAADESVEGVVLRVKQRGVFEEVPVTALVPGDVVKLETAGSIPADCVLVCGSATVEHSFISGESEVYKLLPAARGSHPGPESLLLCGGRLLDASGDATFLVLATGHQTLQGLHLEATIAHEWGAAEFRLRQAILACVLLLAAAGMVAFTLSWLSLEHAPMHYRIMSSLDVLTDALPPALPVALLVLHLSCSSALRLPPGVLAAQRGSLPPLVLAGLVDQVVLDKTNTITTGDATVVGVGYGNPLTVLREPSRAAGSPQGGALRRAVTVFHQSELGRRGTDTVDEALLEFVGEMASDDFPAYPTRPDEARETTVFDYSDGLALVSNKDSFATSSCFSINGDIPTYIDVAYPAPVIAHAPFDPTTRLAGVLCGSPHGPTALYVRGAPEALCAASNSATIPSNFYQVVNMYTNSGFRVIAYGGRENRNVPEADWLIPGNLRFIGIVVIHMTVHPLSNKVVTELSGANIKCSLCTGDADGTARASASVIGLLQANSTLTDPLVKDDRVQTRMTPWSKACYVRSCNAEGRTVMMCGDGTNDIPALSSAAVGLVLSSASHSPRWNTAKALQYLAGGCLVGVDTSKGPWLCCEVLAQGRGAFAAAVIIMRLAMTYAILQVSCVSLLYYFEDNLTDSQYAKLDLLYSLPSLLLTALFLRPSFQTSISEMHQPSPFIVEACLMLMQLLLGIGLQVLLILLVNSETWSVEPHHPHFGTECRSYENWALYESLCCIYLSAAISLTLRDVTKYSSLKPLPPAFILALVYAVIFLYKLIHISLAAEHRLPSPLPFRLALYCGIHIVVTVVIECLGIALYERFRSSFYK</sequence>
<dbReference type="AlphaFoldDB" id="A0A7J6M5C0"/>
<name>A0A7J6M5C0_PERCH</name>
<dbReference type="InterPro" id="IPR059000">
    <property type="entry name" value="ATPase_P-type_domA"/>
</dbReference>
<evidence type="ECO:0000256" key="10">
    <source>
        <dbReference type="ARBA" id="ARBA00023136"/>
    </source>
</evidence>
<dbReference type="Gene3D" id="3.40.50.1000">
    <property type="entry name" value="HAD superfamily/HAD-like"/>
    <property type="match status" value="1"/>
</dbReference>
<evidence type="ECO:0000256" key="9">
    <source>
        <dbReference type="ARBA" id="ARBA00022989"/>
    </source>
</evidence>
<dbReference type="GO" id="GO:0140358">
    <property type="term" value="F:P-type transmembrane transporter activity"/>
    <property type="evidence" value="ECO:0007669"/>
    <property type="project" value="InterPro"/>
</dbReference>
<dbReference type="InterPro" id="IPR023299">
    <property type="entry name" value="ATPase_P-typ_cyto_dom_N"/>
</dbReference>
<dbReference type="Pfam" id="PF00122">
    <property type="entry name" value="E1-E2_ATPase"/>
    <property type="match status" value="1"/>
</dbReference>
<dbReference type="SUPFAM" id="SSF56784">
    <property type="entry name" value="HAD-like"/>
    <property type="match status" value="1"/>
</dbReference>